<reference evidence="2 3" key="1">
    <citation type="submission" date="2020-08" db="EMBL/GenBank/DDBJ databases">
        <title>Genomic Encyclopedia of Type Strains, Phase III (KMG-III): the genomes of soil and plant-associated and newly described type strains.</title>
        <authorList>
            <person name="Whitman W."/>
        </authorList>
    </citation>
    <scope>NUCLEOTIDE SEQUENCE [LARGE SCALE GENOMIC DNA]</scope>
    <source>
        <strain evidence="2 3">CECT 8640</strain>
    </source>
</reference>
<proteinExistence type="predicted"/>
<dbReference type="InterPro" id="IPR009081">
    <property type="entry name" value="PP-bd_ACP"/>
</dbReference>
<evidence type="ECO:0000313" key="2">
    <source>
        <dbReference type="EMBL" id="MBB5953760.1"/>
    </source>
</evidence>
<accession>A0A841C9X0</accession>
<gene>
    <name evidence="2" type="ORF">FHS29_000330</name>
</gene>
<feature type="domain" description="Carrier" evidence="1">
    <location>
        <begin position="2"/>
        <end position="76"/>
    </location>
</feature>
<evidence type="ECO:0000259" key="1">
    <source>
        <dbReference type="PROSITE" id="PS50075"/>
    </source>
</evidence>
<evidence type="ECO:0000313" key="3">
    <source>
        <dbReference type="Proteomes" id="UP000547510"/>
    </source>
</evidence>
<dbReference type="Proteomes" id="UP000547510">
    <property type="component" value="Unassembled WGS sequence"/>
</dbReference>
<dbReference type="AlphaFoldDB" id="A0A841C9X0"/>
<organism evidence="2 3">
    <name type="scientific">Saccharothrix tamanrassetensis</name>
    <dbReference type="NCBI Taxonomy" id="1051531"/>
    <lineage>
        <taxon>Bacteria</taxon>
        <taxon>Bacillati</taxon>
        <taxon>Actinomycetota</taxon>
        <taxon>Actinomycetes</taxon>
        <taxon>Pseudonocardiales</taxon>
        <taxon>Pseudonocardiaceae</taxon>
        <taxon>Saccharothrix</taxon>
    </lineage>
</organism>
<dbReference type="RefSeq" id="WP_184687527.1">
    <property type="nucleotide sequence ID" value="NZ_JACHJN010000001.1"/>
</dbReference>
<dbReference type="PROSITE" id="PS50075">
    <property type="entry name" value="CARRIER"/>
    <property type="match status" value="1"/>
</dbReference>
<dbReference type="SUPFAM" id="SSF47336">
    <property type="entry name" value="ACP-like"/>
    <property type="match status" value="1"/>
</dbReference>
<protein>
    <submittedName>
        <fullName evidence="2">Polyketide biosynthesis acyl carrier protein</fullName>
    </submittedName>
</protein>
<keyword evidence="3" id="KW-1185">Reference proteome</keyword>
<dbReference type="EMBL" id="JACHJN010000001">
    <property type="protein sequence ID" value="MBB5953760.1"/>
    <property type="molecule type" value="Genomic_DNA"/>
</dbReference>
<sequence>MTVFDAVKDSLIEVVPEVDPEQVTAGRSLADLGCTSIDRAEVVTLAMERLGIVVPIGEFRDVNNIDAIVDLLRKHV</sequence>
<dbReference type="InterPro" id="IPR036736">
    <property type="entry name" value="ACP-like_sf"/>
</dbReference>
<comment type="caution">
    <text evidence="2">The sequence shown here is derived from an EMBL/GenBank/DDBJ whole genome shotgun (WGS) entry which is preliminary data.</text>
</comment>
<dbReference type="Gene3D" id="1.10.1200.10">
    <property type="entry name" value="ACP-like"/>
    <property type="match status" value="1"/>
</dbReference>
<dbReference type="Pfam" id="PF00550">
    <property type="entry name" value="PP-binding"/>
    <property type="match status" value="1"/>
</dbReference>
<name>A0A841C9X0_9PSEU</name>